<proteinExistence type="predicted"/>
<evidence type="ECO:0000313" key="3">
    <source>
        <dbReference type="Proteomes" id="UP000308917"/>
    </source>
</evidence>
<name>A0A4S8F0A3_9BURK</name>
<organism evidence="2 3">
    <name type="scientific">Lampropedia puyangensis</name>
    <dbReference type="NCBI Taxonomy" id="1330072"/>
    <lineage>
        <taxon>Bacteria</taxon>
        <taxon>Pseudomonadati</taxon>
        <taxon>Pseudomonadota</taxon>
        <taxon>Betaproteobacteria</taxon>
        <taxon>Burkholderiales</taxon>
        <taxon>Comamonadaceae</taxon>
        <taxon>Lampropedia</taxon>
    </lineage>
</organism>
<gene>
    <name evidence="2" type="ORF">E9531_10405</name>
</gene>
<keyword evidence="1" id="KW-0812">Transmembrane</keyword>
<keyword evidence="3" id="KW-1185">Reference proteome</keyword>
<dbReference type="Pfam" id="PF05145">
    <property type="entry name" value="AbrB"/>
    <property type="match status" value="1"/>
</dbReference>
<dbReference type="RefSeq" id="WP_136573691.1">
    <property type="nucleotide sequence ID" value="NZ_STFG01000010.1"/>
</dbReference>
<sequence length="348" mass="38283">MNTLWRLVLGLAIALLGAQLALWLDIPLPWMLGPLLLTAATRISHVPSRCAPIFNQFGRWMIGLSLGLYFTPQVAESVMRYWPLMVFGMAYAIALAFLGRSVYMRCADMDPTTAWFAAAIGSASEMANMAQRHGARVDQVASAHSMRVLLVVVVVPFAFQWFADAPMVRPMDVRDVQWPGFFWLVSGAWVCGWLFQRLRLPNGWMLGPMAFAMLITLSGIELSALPPWLSWAGQLCIGWSLGDKYRPDFLRSAPRLLGVVAALSLGVIAFSALLGWLLALAIELPPATLILALIPGGIAEMTITAKVLGLGVPLVTALQVSRMLCVVLSTGWLYERFLAGARQRIDRR</sequence>
<keyword evidence="1" id="KW-0472">Membrane</keyword>
<keyword evidence="1" id="KW-1133">Transmembrane helix</keyword>
<dbReference type="NCBIfam" id="TIGR03082">
    <property type="entry name" value="Gneg_AbrB_dup"/>
    <property type="match status" value="2"/>
</dbReference>
<feature type="transmembrane region" description="Helical" evidence="1">
    <location>
        <begin position="289"/>
        <end position="308"/>
    </location>
</feature>
<comment type="caution">
    <text evidence="2">The sequence shown here is derived from an EMBL/GenBank/DDBJ whole genome shotgun (WGS) entry which is preliminary data.</text>
</comment>
<dbReference type="PIRSF" id="PIRSF038991">
    <property type="entry name" value="Protein_AbrB"/>
    <property type="match status" value="1"/>
</dbReference>
<dbReference type="GO" id="GO:0016020">
    <property type="term" value="C:membrane"/>
    <property type="evidence" value="ECO:0007669"/>
    <property type="project" value="InterPro"/>
</dbReference>
<dbReference type="Proteomes" id="UP000308917">
    <property type="component" value="Unassembled WGS sequence"/>
</dbReference>
<dbReference type="PANTHER" id="PTHR38457:SF1">
    <property type="entry name" value="REGULATOR ABRB-RELATED"/>
    <property type="match status" value="1"/>
</dbReference>
<evidence type="ECO:0000256" key="1">
    <source>
        <dbReference type="SAM" id="Phobius"/>
    </source>
</evidence>
<dbReference type="InterPro" id="IPR017516">
    <property type="entry name" value="AbrB_dup"/>
</dbReference>
<reference evidence="2 3" key="1">
    <citation type="journal article" date="2015" name="Antonie Van Leeuwenhoek">
        <title>Lampropedia puyangensis sp. nov., isolated from symptomatic bark of Populus ? euramericana canker and emended description of Lampropedia hyalina (Ehrenberg 1832) Lee et al. 2004.</title>
        <authorList>
            <person name="Li Y."/>
            <person name="Wang T."/>
            <person name="Piao C.G."/>
            <person name="Wang L.F."/>
            <person name="Tian G.Z."/>
            <person name="Zhu T.H."/>
            <person name="Guo M.W."/>
        </authorList>
    </citation>
    <scope>NUCLEOTIDE SEQUENCE [LARGE SCALE GENOMIC DNA]</scope>
    <source>
        <strain evidence="2 3">2-bin</strain>
    </source>
</reference>
<evidence type="ECO:0000313" key="2">
    <source>
        <dbReference type="EMBL" id="THU00673.1"/>
    </source>
</evidence>
<dbReference type="AlphaFoldDB" id="A0A4S8F0A3"/>
<feature type="transmembrane region" description="Helical" evidence="1">
    <location>
        <begin position="146"/>
        <end position="163"/>
    </location>
</feature>
<dbReference type="OrthoDB" id="8527964at2"/>
<dbReference type="PANTHER" id="PTHR38457">
    <property type="entry name" value="REGULATOR ABRB-RELATED"/>
    <property type="match status" value="1"/>
</dbReference>
<feature type="transmembrane region" description="Helical" evidence="1">
    <location>
        <begin position="256"/>
        <end position="282"/>
    </location>
</feature>
<dbReference type="GO" id="GO:0010468">
    <property type="term" value="P:regulation of gene expression"/>
    <property type="evidence" value="ECO:0007669"/>
    <property type="project" value="InterPro"/>
</dbReference>
<feature type="transmembrane region" description="Helical" evidence="1">
    <location>
        <begin position="81"/>
        <end position="99"/>
    </location>
</feature>
<accession>A0A4S8F0A3</accession>
<feature type="transmembrane region" description="Helical" evidence="1">
    <location>
        <begin position="178"/>
        <end position="195"/>
    </location>
</feature>
<protein>
    <submittedName>
        <fullName evidence="2">AbrB family transcriptional regulator</fullName>
    </submittedName>
</protein>
<dbReference type="InterPro" id="IPR007820">
    <property type="entry name" value="AbrB_fam"/>
</dbReference>
<dbReference type="EMBL" id="STFG01000010">
    <property type="protein sequence ID" value="THU00673.1"/>
    <property type="molecule type" value="Genomic_DNA"/>
</dbReference>